<proteinExistence type="predicted"/>
<dbReference type="Proteomes" id="UP000007332">
    <property type="component" value="Chromosome"/>
</dbReference>
<dbReference type="HOGENOM" id="CLU_2617498_0_0_9"/>
<dbReference type="AlphaFoldDB" id="J9VXU9"/>
<sequence>MITRPTDHKRWLNSYQPGSIAQTLLGIIQEICIESSLEHLVHHKCGGTWHSADGVVLFSLPIAGCPQTDKDVKRIPLS</sequence>
<name>J9VXU9_LENBU</name>
<dbReference type="EMBL" id="CP003043">
    <property type="protein sequence ID" value="AFR99272.1"/>
    <property type="molecule type" value="Genomic_DNA"/>
</dbReference>
<accession>J9VXU9</accession>
<protein>
    <submittedName>
        <fullName evidence="1">Uncharacterized protein</fullName>
    </submittedName>
</protein>
<reference evidence="1 2" key="1">
    <citation type="journal article" date="2012" name="J. Biotechnol.">
        <title>Insights into the completely annotated genome of Lactobacillus buchneri CD034, a strain isolated from stable grass silage.</title>
        <authorList>
            <person name="Heinl S."/>
            <person name="Wibberg D."/>
            <person name="Eikmeyer F."/>
            <person name="Szczepanowski R."/>
            <person name="Blom J."/>
            <person name="Linke B."/>
            <person name="Goesmann A."/>
            <person name="Grabherr R."/>
            <person name="Schwab H."/>
            <person name="Puhler A."/>
            <person name="Schluter A."/>
        </authorList>
    </citation>
    <scope>NUCLEOTIDE SEQUENCE [LARGE SCALE GENOMIC DNA]</scope>
    <source>
        <strain evidence="1 2">CD034</strain>
    </source>
</reference>
<evidence type="ECO:0000313" key="2">
    <source>
        <dbReference type="Proteomes" id="UP000007332"/>
    </source>
</evidence>
<evidence type="ECO:0000313" key="1">
    <source>
        <dbReference type="EMBL" id="AFR99272.1"/>
    </source>
</evidence>
<organism evidence="1 2">
    <name type="scientific">Lentilactobacillus buchneri subsp. silagei CD034</name>
    <dbReference type="NCBI Taxonomy" id="1071400"/>
    <lineage>
        <taxon>Bacteria</taxon>
        <taxon>Bacillati</taxon>
        <taxon>Bacillota</taxon>
        <taxon>Bacilli</taxon>
        <taxon>Lactobacillales</taxon>
        <taxon>Lactobacillaceae</taxon>
        <taxon>Lentilactobacillus</taxon>
        <taxon>Lentilactobacillus buchneri subsp. silagei</taxon>
    </lineage>
</organism>
<dbReference type="STRING" id="1071400.LBUCD034_0163"/>
<gene>
    <name evidence="1" type="ORF">LBUCD034_0163</name>
</gene>
<keyword evidence="2" id="KW-1185">Reference proteome</keyword>
<dbReference type="KEGG" id="lbn:LBUCD034_0163"/>